<proteinExistence type="predicted"/>
<protein>
    <submittedName>
        <fullName evidence="1">Uncharacterized protein</fullName>
    </submittedName>
</protein>
<name>A0ABP0M109_9DINO</name>
<evidence type="ECO:0000313" key="2">
    <source>
        <dbReference type="EMBL" id="CAK9053271.1"/>
    </source>
</evidence>
<reference evidence="1 3" key="1">
    <citation type="submission" date="2024-02" db="EMBL/GenBank/DDBJ databases">
        <authorList>
            <person name="Chen Y."/>
            <person name="Shah S."/>
            <person name="Dougan E. K."/>
            <person name="Thang M."/>
            <person name="Chan C."/>
        </authorList>
    </citation>
    <scope>NUCLEOTIDE SEQUENCE [LARGE SCALE GENOMIC DNA]</scope>
</reference>
<organism evidence="1 3">
    <name type="scientific">Durusdinium trenchii</name>
    <dbReference type="NCBI Taxonomy" id="1381693"/>
    <lineage>
        <taxon>Eukaryota</taxon>
        <taxon>Sar</taxon>
        <taxon>Alveolata</taxon>
        <taxon>Dinophyceae</taxon>
        <taxon>Suessiales</taxon>
        <taxon>Symbiodiniaceae</taxon>
        <taxon>Durusdinium</taxon>
    </lineage>
</organism>
<evidence type="ECO:0000313" key="1">
    <source>
        <dbReference type="EMBL" id="CAK9043899.1"/>
    </source>
</evidence>
<comment type="caution">
    <text evidence="1">The sequence shown here is derived from an EMBL/GenBank/DDBJ whole genome shotgun (WGS) entry which is preliminary data.</text>
</comment>
<dbReference type="EMBL" id="CAXAMM010018668">
    <property type="protein sequence ID" value="CAK9043899.1"/>
    <property type="molecule type" value="Genomic_DNA"/>
</dbReference>
<gene>
    <name evidence="1" type="ORF">SCF082_LOCUS25021</name>
    <name evidence="2" type="ORF">SCF082_LOCUS29048</name>
</gene>
<dbReference type="Proteomes" id="UP001642464">
    <property type="component" value="Unassembled WGS sequence"/>
</dbReference>
<keyword evidence="3" id="KW-1185">Reference proteome</keyword>
<accession>A0ABP0M109</accession>
<evidence type="ECO:0000313" key="3">
    <source>
        <dbReference type="Proteomes" id="UP001642464"/>
    </source>
</evidence>
<sequence length="106" mass="12158">MPFKQDRESKATTWKDKQRACVFAGLRAMRAPAVQGKYKEDQVEPYGKQRNPDAESFNEYANKHRKLVKASEMVVHYTDSNGLQRIKGGSDLKQSQAYPLMFFGLI</sequence>
<dbReference type="EMBL" id="CAXAMM010023224">
    <property type="protein sequence ID" value="CAK9053271.1"/>
    <property type="molecule type" value="Genomic_DNA"/>
</dbReference>